<dbReference type="AlphaFoldDB" id="A0A1L4CYN5"/>
<evidence type="ECO:0000256" key="5">
    <source>
        <dbReference type="ARBA" id="ARBA00023204"/>
    </source>
</evidence>
<dbReference type="RefSeq" id="WP_148696760.1">
    <property type="nucleotide sequence ID" value="NZ_CP017834.1"/>
</dbReference>
<dbReference type="STRING" id="1915309.AXG55_03615"/>
<dbReference type="Gene3D" id="2.10.109.10">
    <property type="entry name" value="Umud Fragment, subunit A"/>
    <property type="match status" value="1"/>
</dbReference>
<evidence type="ECO:0000256" key="1">
    <source>
        <dbReference type="ARBA" id="ARBA00007484"/>
    </source>
</evidence>
<dbReference type="NCBIfam" id="NF007621">
    <property type="entry name" value="PRK10276.1"/>
    <property type="match status" value="1"/>
</dbReference>
<keyword evidence="2" id="KW-0227">DNA damage</keyword>
<dbReference type="Proteomes" id="UP000184731">
    <property type="component" value="Chromosome"/>
</dbReference>
<organism evidence="9 10">
    <name type="scientific">Silvanigrella aquatica</name>
    <dbReference type="NCBI Taxonomy" id="1915309"/>
    <lineage>
        <taxon>Bacteria</taxon>
        <taxon>Pseudomonadati</taxon>
        <taxon>Bdellovibrionota</taxon>
        <taxon>Oligoflexia</taxon>
        <taxon>Silvanigrellales</taxon>
        <taxon>Silvanigrellaceae</taxon>
        <taxon>Silvanigrella</taxon>
    </lineage>
</organism>
<dbReference type="GO" id="GO:0006281">
    <property type="term" value="P:DNA repair"/>
    <property type="evidence" value="ECO:0007669"/>
    <property type="project" value="UniProtKB-KW"/>
</dbReference>
<reference evidence="9 10" key="1">
    <citation type="submission" date="2016-10" db="EMBL/GenBank/DDBJ databases">
        <title>Silvanigrella aquatica sp. nov., isolated from a freshwater lake located in the Black Forest, Germany, description of Silvanigrellaceae fam. nov., Silvanigrellales ord. nov., reclassification of the order Bdellovibrionales in the class Oligoflexia, reclassification of the families Bacteriovoracaceae and Halobacteriovoraceae in the new order Bacteriovoracales ord. nov., and reclassification of the family Pseudobacteriovoracaceae in the order Oligoflexiales.</title>
        <authorList>
            <person name="Hahn M.W."/>
            <person name="Schmidt J."/>
            <person name="Koll U."/>
            <person name="Rohde M."/>
            <person name="Verbag S."/>
            <person name="Pitt A."/>
            <person name="Nakai R."/>
            <person name="Naganuma T."/>
            <person name="Lang E."/>
        </authorList>
    </citation>
    <scope>NUCLEOTIDE SEQUENCE [LARGE SCALE GENOMIC DNA]</scope>
    <source>
        <strain evidence="9 10">MWH-Nonnen-W8red</strain>
    </source>
</reference>
<keyword evidence="3 7" id="KW-0378">Hydrolase</keyword>
<evidence type="ECO:0000256" key="4">
    <source>
        <dbReference type="ARBA" id="ARBA00022813"/>
    </source>
</evidence>
<name>A0A1L4CYN5_9BACT</name>
<keyword evidence="6" id="KW-0742">SOS response</keyword>
<dbReference type="InterPro" id="IPR050077">
    <property type="entry name" value="LexA_repressor"/>
</dbReference>
<keyword evidence="4 7" id="KW-0068">Autocatalytic cleavage</keyword>
<keyword evidence="5" id="KW-0234">DNA repair</keyword>
<dbReference type="InterPro" id="IPR006197">
    <property type="entry name" value="Peptidase_S24_LexA"/>
</dbReference>
<dbReference type="PRINTS" id="PR00726">
    <property type="entry name" value="LEXASERPTASE"/>
</dbReference>
<dbReference type="GO" id="GO:0009432">
    <property type="term" value="P:SOS response"/>
    <property type="evidence" value="ECO:0007669"/>
    <property type="project" value="UniProtKB-KW"/>
</dbReference>
<dbReference type="OrthoDB" id="9787787at2"/>
<protein>
    <submittedName>
        <fullName evidence="9">Peptidase S24</fullName>
    </submittedName>
</protein>
<dbReference type="GO" id="GO:0006355">
    <property type="term" value="P:regulation of DNA-templated transcription"/>
    <property type="evidence" value="ECO:0007669"/>
    <property type="project" value="InterPro"/>
</dbReference>
<evidence type="ECO:0000256" key="2">
    <source>
        <dbReference type="ARBA" id="ARBA00022763"/>
    </source>
</evidence>
<evidence type="ECO:0000259" key="8">
    <source>
        <dbReference type="Pfam" id="PF00717"/>
    </source>
</evidence>
<dbReference type="InterPro" id="IPR015927">
    <property type="entry name" value="Peptidase_S24_S26A/B/C"/>
</dbReference>
<dbReference type="KEGG" id="saqi:AXG55_03615"/>
<dbReference type="CDD" id="cd06529">
    <property type="entry name" value="S24_LexA-like"/>
    <property type="match status" value="1"/>
</dbReference>
<comment type="similarity">
    <text evidence="1 7">Belongs to the peptidase S24 family.</text>
</comment>
<dbReference type="InterPro" id="IPR036286">
    <property type="entry name" value="LexA/Signal_pep-like_sf"/>
</dbReference>
<evidence type="ECO:0000256" key="7">
    <source>
        <dbReference type="RuleBase" id="RU003991"/>
    </source>
</evidence>
<dbReference type="PANTHER" id="PTHR33516">
    <property type="entry name" value="LEXA REPRESSOR"/>
    <property type="match status" value="1"/>
</dbReference>
<dbReference type="PANTHER" id="PTHR33516:SF2">
    <property type="entry name" value="LEXA REPRESSOR-RELATED"/>
    <property type="match status" value="1"/>
</dbReference>
<evidence type="ECO:0000313" key="9">
    <source>
        <dbReference type="EMBL" id="APJ03045.1"/>
    </source>
</evidence>
<dbReference type="InterPro" id="IPR039418">
    <property type="entry name" value="LexA-like"/>
</dbReference>
<evidence type="ECO:0000313" key="10">
    <source>
        <dbReference type="Proteomes" id="UP000184731"/>
    </source>
</evidence>
<evidence type="ECO:0000256" key="6">
    <source>
        <dbReference type="ARBA" id="ARBA00023236"/>
    </source>
</evidence>
<sequence>MFFVPSLNSKTYIPFVFSPVCAGFPSPATDYIDKSLDLNEHIVKHPASTFYVRSSGDSMIGAGIHNGDILVVDRSLKAVSGNIIIAVLDGEFTVKRLSIKNEKVLLISENDLYQNISINDGTDFEIWGVVTTVIHSV</sequence>
<gene>
    <name evidence="9" type="ORF">AXG55_03615</name>
</gene>
<accession>A0A1L4CYN5</accession>
<proteinExistence type="inferred from homology"/>
<dbReference type="Pfam" id="PF00717">
    <property type="entry name" value="Peptidase_S24"/>
    <property type="match status" value="1"/>
</dbReference>
<dbReference type="EMBL" id="CP017834">
    <property type="protein sequence ID" value="APJ03045.1"/>
    <property type="molecule type" value="Genomic_DNA"/>
</dbReference>
<dbReference type="GO" id="GO:0003677">
    <property type="term" value="F:DNA binding"/>
    <property type="evidence" value="ECO:0007669"/>
    <property type="project" value="InterPro"/>
</dbReference>
<keyword evidence="10" id="KW-1185">Reference proteome</keyword>
<feature type="domain" description="Peptidase S24/S26A/S26B/S26C" evidence="8">
    <location>
        <begin position="16"/>
        <end position="130"/>
    </location>
</feature>
<evidence type="ECO:0000256" key="3">
    <source>
        <dbReference type="ARBA" id="ARBA00022801"/>
    </source>
</evidence>
<dbReference type="GO" id="GO:0016787">
    <property type="term" value="F:hydrolase activity"/>
    <property type="evidence" value="ECO:0007669"/>
    <property type="project" value="UniProtKB-KW"/>
</dbReference>
<dbReference type="SUPFAM" id="SSF51306">
    <property type="entry name" value="LexA/Signal peptidase"/>
    <property type="match status" value="1"/>
</dbReference>